<dbReference type="PANTHER" id="PTHR30203:SF29">
    <property type="entry name" value="PROTEIN CYAE"/>
    <property type="match status" value="1"/>
</dbReference>
<keyword evidence="2" id="KW-0998">Cell outer membrane</keyword>
<evidence type="ECO:0000256" key="1">
    <source>
        <dbReference type="ARBA" id="ARBA00007613"/>
    </source>
</evidence>
<dbReference type="GO" id="GO:0031640">
    <property type="term" value="P:killing of cells of another organism"/>
    <property type="evidence" value="ECO:0007669"/>
    <property type="project" value="UniProtKB-KW"/>
</dbReference>
<sequence length="498" mass="53086">MSMSCFPALRLTLAVMVALALAACAAPDHKSMTQPMPEHDAPEPPRLTLADYSGPDQSQPAPSVQANHEYSLPELIDLAQRLNPSTRIAWGEAQQAAQAAGMVESTYLPLISASIVGGYMRSDRDSSVHILGREVDVDYDTHLSGAVPSLTLKWLLFDFGKRAALQEAADKLAMSSRITFSGVHQAVIAEVSISYFNYNSARQRAQISAQGLKNAALIEDIALERQRNGLGTQIEVAQARQLKAQARLHHVNASTLARQSYQTLLGAIGLSPETELKVADSATRPLPEELDIPGNDTLKKAIAQRPDVQALQAAHQASLAGIDSAEASFMPKLALMGFISKRMGSLSVGSLPEVSPQSSSRGAVLALNIPLYDAGLRNKQVREAQLRADTARERVAKTEQDAYKQMIIAADALRAALESHQAATSLVEAAQITYQGALESYKEGLTGMTLLTEAHTGLLGAQEAQTAAHTAGLVGSVNLAFAMGELNQAPKVPADSSQ</sequence>
<dbReference type="STRING" id="511.UZ73_16035"/>
<organism evidence="5 6">
    <name type="scientific">Alcaligenes faecalis</name>
    <dbReference type="NCBI Taxonomy" id="511"/>
    <lineage>
        <taxon>Bacteria</taxon>
        <taxon>Pseudomonadati</taxon>
        <taxon>Pseudomonadota</taxon>
        <taxon>Betaproteobacteria</taxon>
        <taxon>Burkholderiales</taxon>
        <taxon>Alcaligenaceae</taxon>
        <taxon>Alcaligenes</taxon>
    </lineage>
</organism>
<feature type="chain" id="PRO_5015732045" description="Protein CyaE" evidence="4">
    <location>
        <begin position="23"/>
        <end position="498"/>
    </location>
</feature>
<evidence type="ECO:0000313" key="6">
    <source>
        <dbReference type="Proteomes" id="UP000245216"/>
    </source>
</evidence>
<dbReference type="InterPro" id="IPR028351">
    <property type="entry name" value="CyaE"/>
</dbReference>
<dbReference type="AlphaFoldDB" id="A0A2U2BGI4"/>
<evidence type="ECO:0000313" key="5">
    <source>
        <dbReference type="EMBL" id="PWE13134.1"/>
    </source>
</evidence>
<feature type="signal peptide" evidence="4">
    <location>
        <begin position="1"/>
        <end position="22"/>
    </location>
</feature>
<dbReference type="InterPro" id="IPR010131">
    <property type="entry name" value="MdtP/NodT-like"/>
</dbReference>
<keyword evidence="2" id="KW-0354">Hemolysis</keyword>
<comment type="function">
    <text evidence="2">CyaE is necessary for transport of calmodulin-sensitive adenylate cyclase-hemolysin (cyclolysin).</text>
</comment>
<dbReference type="PIRSF" id="PIRSF001892">
    <property type="entry name" value="CyaE"/>
    <property type="match status" value="1"/>
</dbReference>
<gene>
    <name evidence="5" type="ORF">DF183_14990</name>
</gene>
<feature type="compositionally biased region" description="Polar residues" evidence="3">
    <location>
        <begin position="55"/>
        <end position="65"/>
    </location>
</feature>
<feature type="region of interest" description="Disordered" evidence="3">
    <location>
        <begin position="31"/>
        <end position="65"/>
    </location>
</feature>
<dbReference type="InterPro" id="IPR003423">
    <property type="entry name" value="OMP_efflux"/>
</dbReference>
<dbReference type="Gene3D" id="1.20.1600.10">
    <property type="entry name" value="Outer membrane efflux proteins (OEP)"/>
    <property type="match status" value="1"/>
</dbReference>
<proteinExistence type="inferred from homology"/>
<dbReference type="GO" id="GO:0015562">
    <property type="term" value="F:efflux transmembrane transporter activity"/>
    <property type="evidence" value="ECO:0007669"/>
    <property type="project" value="InterPro"/>
</dbReference>
<dbReference type="SUPFAM" id="SSF56954">
    <property type="entry name" value="Outer membrane efflux proteins (OEP)"/>
    <property type="match status" value="1"/>
</dbReference>
<dbReference type="EMBL" id="QEXO01000004">
    <property type="protein sequence ID" value="PWE13134.1"/>
    <property type="molecule type" value="Genomic_DNA"/>
</dbReference>
<evidence type="ECO:0000256" key="4">
    <source>
        <dbReference type="SAM" id="SignalP"/>
    </source>
</evidence>
<evidence type="ECO:0000256" key="3">
    <source>
        <dbReference type="SAM" id="MobiDB-lite"/>
    </source>
</evidence>
<feature type="compositionally biased region" description="Basic and acidic residues" evidence="3">
    <location>
        <begin position="31"/>
        <end position="43"/>
    </location>
</feature>
<keyword evidence="2" id="KW-0813">Transport</keyword>
<comment type="caution">
    <text evidence="5">The sequence shown here is derived from an EMBL/GenBank/DDBJ whole genome shotgun (WGS) entry which is preliminary data.</text>
</comment>
<reference evidence="5 6" key="1">
    <citation type="submission" date="2018-05" db="EMBL/GenBank/DDBJ databases">
        <title>Genome Sequence of an Efficient Indole-Degrading Bacterium, Alcaligenes sp.YBY.</title>
        <authorList>
            <person name="Yang B."/>
        </authorList>
    </citation>
    <scope>NUCLEOTIDE SEQUENCE [LARGE SCALE GENOMIC DNA]</scope>
    <source>
        <strain evidence="5 6">YBY</strain>
    </source>
</reference>
<comment type="similarity">
    <text evidence="1 2">Belongs to the outer membrane factor (OMF) (TC 1.B.17) family.</text>
</comment>
<keyword evidence="4" id="KW-0732">Signal</keyword>
<name>A0A2U2BGI4_ALCFA</name>
<dbReference type="Proteomes" id="UP000245216">
    <property type="component" value="Unassembled WGS sequence"/>
</dbReference>
<protein>
    <recommendedName>
        <fullName evidence="2">Protein CyaE</fullName>
    </recommendedName>
</protein>
<comment type="subcellular location">
    <subcellularLocation>
        <location evidence="2">Cell outer membrane</location>
        <topology evidence="2">Peripheral membrane protein</topology>
    </subcellularLocation>
</comment>
<accession>A0A2U2BGI4</accession>
<reference evidence="5 6" key="2">
    <citation type="submission" date="2018-05" db="EMBL/GenBank/DDBJ databases">
        <authorList>
            <person name="Lanie J.A."/>
            <person name="Ng W.-L."/>
            <person name="Kazmierczak K.M."/>
            <person name="Andrzejewski T.M."/>
            <person name="Davidsen T.M."/>
            <person name="Wayne K.J."/>
            <person name="Tettelin H."/>
            <person name="Glass J.I."/>
            <person name="Rusch D."/>
            <person name="Podicherti R."/>
            <person name="Tsui H.-C.T."/>
            <person name="Winkler M.E."/>
        </authorList>
    </citation>
    <scope>NUCLEOTIDE SEQUENCE [LARGE SCALE GENOMIC DNA]</scope>
    <source>
        <strain evidence="5 6">YBY</strain>
    </source>
</reference>
<dbReference type="PANTHER" id="PTHR30203">
    <property type="entry name" value="OUTER MEMBRANE CATION EFFLUX PROTEIN"/>
    <property type="match status" value="1"/>
</dbReference>
<dbReference type="Pfam" id="PF02321">
    <property type="entry name" value="OEP"/>
    <property type="match status" value="2"/>
</dbReference>
<keyword evidence="2" id="KW-0204">Cytolysis</keyword>
<evidence type="ECO:0000256" key="2">
    <source>
        <dbReference type="PIRNR" id="PIRNR001892"/>
    </source>
</evidence>
<dbReference type="GO" id="GO:0009279">
    <property type="term" value="C:cell outer membrane"/>
    <property type="evidence" value="ECO:0007669"/>
    <property type="project" value="UniProtKB-SubCell"/>
</dbReference>
<keyword evidence="2" id="KW-0472">Membrane</keyword>